<sequence>MYLSEPVRRDIVADMSGCAEGTHEFERVKNDILYSRVTIPCLFFQCLESPVLNITTMASHWEAEPAVAVIAVADNDPDVSPMFLPEPAIVQSSAESAATIEAPEAGEPPLSAGTETLPNSPIIADSLPANSTASESSPKIEVIDSELRIPGERNDDIPQPSSSQSHVPSKIRRASSTVFSSKEKKKHRLRLRTYREASSMGDA</sequence>
<accession>A0A0D2PMJ6</accession>
<keyword evidence="3" id="KW-1185">Reference proteome</keyword>
<feature type="compositionally biased region" description="Basic residues" evidence="1">
    <location>
        <begin position="183"/>
        <end position="192"/>
    </location>
</feature>
<dbReference type="EMBL" id="KN817561">
    <property type="protein sequence ID" value="KJA21090.1"/>
    <property type="molecule type" value="Genomic_DNA"/>
</dbReference>
<feature type="compositionally biased region" description="Basic and acidic residues" evidence="1">
    <location>
        <begin position="141"/>
        <end position="156"/>
    </location>
</feature>
<name>A0A0D2PMJ6_HYPSF</name>
<evidence type="ECO:0000313" key="3">
    <source>
        <dbReference type="Proteomes" id="UP000054270"/>
    </source>
</evidence>
<organism evidence="2 3">
    <name type="scientific">Hypholoma sublateritium (strain FD-334 SS-4)</name>
    <dbReference type="NCBI Taxonomy" id="945553"/>
    <lineage>
        <taxon>Eukaryota</taxon>
        <taxon>Fungi</taxon>
        <taxon>Dikarya</taxon>
        <taxon>Basidiomycota</taxon>
        <taxon>Agaricomycotina</taxon>
        <taxon>Agaricomycetes</taxon>
        <taxon>Agaricomycetidae</taxon>
        <taxon>Agaricales</taxon>
        <taxon>Agaricineae</taxon>
        <taxon>Strophariaceae</taxon>
        <taxon>Hypholoma</taxon>
    </lineage>
</organism>
<dbReference type="AlphaFoldDB" id="A0A0D2PMJ6"/>
<evidence type="ECO:0000256" key="1">
    <source>
        <dbReference type="SAM" id="MobiDB-lite"/>
    </source>
</evidence>
<protein>
    <submittedName>
        <fullName evidence="2">Uncharacterized protein</fullName>
    </submittedName>
</protein>
<feature type="region of interest" description="Disordered" evidence="1">
    <location>
        <begin position="94"/>
        <end position="203"/>
    </location>
</feature>
<reference evidence="3" key="1">
    <citation type="submission" date="2014-04" db="EMBL/GenBank/DDBJ databases">
        <title>Evolutionary Origins and Diversification of the Mycorrhizal Mutualists.</title>
        <authorList>
            <consortium name="DOE Joint Genome Institute"/>
            <consortium name="Mycorrhizal Genomics Consortium"/>
            <person name="Kohler A."/>
            <person name="Kuo A."/>
            <person name="Nagy L.G."/>
            <person name="Floudas D."/>
            <person name="Copeland A."/>
            <person name="Barry K.W."/>
            <person name="Cichocki N."/>
            <person name="Veneault-Fourrey C."/>
            <person name="LaButti K."/>
            <person name="Lindquist E.A."/>
            <person name="Lipzen A."/>
            <person name="Lundell T."/>
            <person name="Morin E."/>
            <person name="Murat C."/>
            <person name="Riley R."/>
            <person name="Ohm R."/>
            <person name="Sun H."/>
            <person name="Tunlid A."/>
            <person name="Henrissat B."/>
            <person name="Grigoriev I.V."/>
            <person name="Hibbett D.S."/>
            <person name="Martin F."/>
        </authorList>
    </citation>
    <scope>NUCLEOTIDE SEQUENCE [LARGE SCALE GENOMIC DNA]</scope>
    <source>
        <strain evidence="3">FD-334 SS-4</strain>
    </source>
</reference>
<feature type="compositionally biased region" description="Polar residues" evidence="1">
    <location>
        <begin position="128"/>
        <end position="137"/>
    </location>
</feature>
<evidence type="ECO:0000313" key="2">
    <source>
        <dbReference type="EMBL" id="KJA21090.1"/>
    </source>
</evidence>
<dbReference type="Proteomes" id="UP000054270">
    <property type="component" value="Unassembled WGS sequence"/>
</dbReference>
<gene>
    <name evidence="2" type="ORF">HYPSUDRAFT_88310</name>
</gene>
<proteinExistence type="predicted"/>